<accession>A0A3P7PXG4</accession>
<dbReference type="PIRSF" id="PIRSF004505">
    <property type="entry name" value="MT_bac"/>
    <property type="match status" value="1"/>
</dbReference>
<dbReference type="CDD" id="cd18081">
    <property type="entry name" value="RlmH-like"/>
    <property type="match status" value="1"/>
</dbReference>
<comment type="similarity">
    <text evidence="5 6">Belongs to the RNA methyltransferase RlmH family.</text>
</comment>
<evidence type="ECO:0000256" key="3">
    <source>
        <dbReference type="ARBA" id="ARBA00022679"/>
    </source>
</evidence>
<dbReference type="Proteomes" id="UP000279029">
    <property type="component" value="Chromosome"/>
</dbReference>
<keyword evidence="2 6" id="KW-0489">Methyltransferase</keyword>
<proteinExistence type="inferred from homology"/>
<sequence>MKISLISVGKIKEKYLKDAISEYTKRLSAYCSLVFIEVADEKAPETLSNKEAIQIKEKEGEKILSKIKEGQYVFALDLSGKQRTSEAFAKELDQLQIYGNSDLVFVIGGSLGLSQEVINRSNTQISFSKMTFPHQLMKVILLEQIYRGYKIIRNEPYHK</sequence>
<evidence type="ECO:0000256" key="1">
    <source>
        <dbReference type="ARBA" id="ARBA00022552"/>
    </source>
</evidence>
<keyword evidence="8" id="KW-1185">Reference proteome</keyword>
<protein>
    <recommendedName>
        <fullName evidence="6">Ribosomal RNA large subunit methyltransferase H</fullName>
        <ecNumber evidence="6">2.1.1.177</ecNumber>
    </recommendedName>
    <alternativeName>
        <fullName evidence="6">23S rRNA (pseudouridine1915-N3)-methyltransferase</fullName>
    </alternativeName>
    <alternativeName>
        <fullName evidence="6">23S rRNA m3Psi1915 methyltransferase</fullName>
    </alternativeName>
    <alternativeName>
        <fullName evidence="6">rRNA (pseudouridine-N3-)-methyltransferase RlmH</fullName>
    </alternativeName>
</protein>
<name>A0A3P7PXG4_9FIRM</name>
<evidence type="ECO:0000256" key="2">
    <source>
        <dbReference type="ARBA" id="ARBA00022603"/>
    </source>
</evidence>
<dbReference type="NCBIfam" id="TIGR00246">
    <property type="entry name" value="tRNA_RlmH_YbeA"/>
    <property type="match status" value="1"/>
</dbReference>
<keyword evidence="1 6" id="KW-0698">rRNA processing</keyword>
<comment type="subunit">
    <text evidence="6">Homodimer.</text>
</comment>
<evidence type="ECO:0000256" key="5">
    <source>
        <dbReference type="ARBA" id="ARBA00038303"/>
    </source>
</evidence>
<dbReference type="NCBIfam" id="NF000985">
    <property type="entry name" value="PRK00103.1-3"/>
    <property type="match status" value="1"/>
</dbReference>
<dbReference type="InterPro" id="IPR029028">
    <property type="entry name" value="Alpha/beta_knot_MTases"/>
</dbReference>
<dbReference type="Gene3D" id="3.40.1280.10">
    <property type="match status" value="1"/>
</dbReference>
<dbReference type="PANTHER" id="PTHR33603">
    <property type="entry name" value="METHYLTRANSFERASE"/>
    <property type="match status" value="1"/>
</dbReference>
<dbReference type="EC" id="2.1.1.177" evidence="6"/>
<keyword evidence="4 6" id="KW-0949">S-adenosyl-L-methionine</keyword>
<dbReference type="KEGG" id="cbar:PATL70BA_2010"/>
<dbReference type="EMBL" id="LR130778">
    <property type="protein sequence ID" value="VDN47891.1"/>
    <property type="molecule type" value="Genomic_DNA"/>
</dbReference>
<reference evidence="7 8" key="1">
    <citation type="submission" date="2018-09" db="EMBL/GenBank/DDBJ databases">
        <authorList>
            <person name="Postec A."/>
        </authorList>
    </citation>
    <scope>NUCLEOTIDE SEQUENCE [LARGE SCALE GENOMIC DNA]</scope>
    <source>
        <strain evidence="7">70B-A</strain>
    </source>
</reference>
<evidence type="ECO:0000256" key="6">
    <source>
        <dbReference type="HAMAP-Rule" id="MF_00658"/>
    </source>
</evidence>
<keyword evidence="6" id="KW-0963">Cytoplasm</keyword>
<dbReference type="GO" id="GO:0005737">
    <property type="term" value="C:cytoplasm"/>
    <property type="evidence" value="ECO:0007669"/>
    <property type="project" value="UniProtKB-SubCell"/>
</dbReference>
<comment type="catalytic activity">
    <reaction evidence="6">
        <text>pseudouridine(1915) in 23S rRNA + S-adenosyl-L-methionine = N(3)-methylpseudouridine(1915) in 23S rRNA + S-adenosyl-L-homocysteine + H(+)</text>
        <dbReference type="Rhea" id="RHEA:42752"/>
        <dbReference type="Rhea" id="RHEA-COMP:10221"/>
        <dbReference type="Rhea" id="RHEA-COMP:10222"/>
        <dbReference type="ChEBI" id="CHEBI:15378"/>
        <dbReference type="ChEBI" id="CHEBI:57856"/>
        <dbReference type="ChEBI" id="CHEBI:59789"/>
        <dbReference type="ChEBI" id="CHEBI:65314"/>
        <dbReference type="ChEBI" id="CHEBI:74486"/>
        <dbReference type="EC" id="2.1.1.177"/>
    </reaction>
</comment>
<dbReference type="HAMAP" id="MF_00658">
    <property type="entry name" value="23SrRNA_methyltr_H"/>
    <property type="match status" value="1"/>
</dbReference>
<keyword evidence="3 6" id="KW-0808">Transferase</keyword>
<dbReference type="InterPro" id="IPR003742">
    <property type="entry name" value="RlmH-like"/>
</dbReference>
<dbReference type="OrthoDB" id="9806643at2"/>
<evidence type="ECO:0000256" key="4">
    <source>
        <dbReference type="ARBA" id="ARBA00022691"/>
    </source>
</evidence>
<dbReference type="SUPFAM" id="SSF75217">
    <property type="entry name" value="alpha/beta knot"/>
    <property type="match status" value="1"/>
</dbReference>
<feature type="binding site" evidence="6">
    <location>
        <position position="108"/>
    </location>
    <ligand>
        <name>S-adenosyl-L-methionine</name>
        <dbReference type="ChEBI" id="CHEBI:59789"/>
    </ligand>
</feature>
<gene>
    <name evidence="6 7" type="primary">rlmH</name>
    <name evidence="7" type="ORF">PATL70BA_2010</name>
</gene>
<dbReference type="RefSeq" id="WP_125137129.1">
    <property type="nucleotide sequence ID" value="NZ_LR130778.1"/>
</dbReference>
<evidence type="ECO:0000313" key="7">
    <source>
        <dbReference type="EMBL" id="VDN47891.1"/>
    </source>
</evidence>
<dbReference type="Pfam" id="PF02590">
    <property type="entry name" value="SPOUT_MTase"/>
    <property type="match status" value="1"/>
</dbReference>
<dbReference type="AlphaFoldDB" id="A0A3P7PXG4"/>
<organism evidence="7 8">
    <name type="scientific">Petrocella atlantisensis</name>
    <dbReference type="NCBI Taxonomy" id="2173034"/>
    <lineage>
        <taxon>Bacteria</taxon>
        <taxon>Bacillati</taxon>
        <taxon>Bacillota</taxon>
        <taxon>Clostridia</taxon>
        <taxon>Lachnospirales</taxon>
        <taxon>Vallitaleaceae</taxon>
        <taxon>Petrocella</taxon>
    </lineage>
</organism>
<comment type="function">
    <text evidence="6">Specifically methylates the pseudouridine at position 1915 (m3Psi1915) in 23S rRNA.</text>
</comment>
<feature type="binding site" evidence="6">
    <location>
        <begin position="127"/>
        <end position="132"/>
    </location>
    <ligand>
        <name>S-adenosyl-L-methionine</name>
        <dbReference type="ChEBI" id="CHEBI:59789"/>
    </ligand>
</feature>
<comment type="subcellular location">
    <subcellularLocation>
        <location evidence="6">Cytoplasm</location>
    </subcellularLocation>
</comment>
<feature type="binding site" evidence="6">
    <location>
        <position position="76"/>
    </location>
    <ligand>
        <name>S-adenosyl-L-methionine</name>
        <dbReference type="ChEBI" id="CHEBI:59789"/>
    </ligand>
</feature>
<dbReference type="GO" id="GO:0070038">
    <property type="term" value="F:rRNA (pseudouridine-N3-)-methyltransferase activity"/>
    <property type="evidence" value="ECO:0007669"/>
    <property type="project" value="UniProtKB-UniRule"/>
</dbReference>
<dbReference type="InterPro" id="IPR029026">
    <property type="entry name" value="tRNA_m1G_MTases_N"/>
</dbReference>
<evidence type="ECO:0000313" key="8">
    <source>
        <dbReference type="Proteomes" id="UP000279029"/>
    </source>
</evidence>
<dbReference type="PANTHER" id="PTHR33603:SF1">
    <property type="entry name" value="RIBOSOMAL RNA LARGE SUBUNIT METHYLTRANSFERASE H"/>
    <property type="match status" value="1"/>
</dbReference>